<keyword evidence="2" id="KW-1185">Reference proteome</keyword>
<sequence length="282" mass="32250">MLEYSNVEVLRRNHVGDWGTQFGTLIEYLFEKFPNLEVVTDQAIGDHERRFDSDPGFEERAQQAVGGEEKYCKAWAQICEVNGDNGFSFFDYLSLYIYVTNVGQRKHFEMFFTAAKHAGWLPVNDNMYPKASHVHFADEWTEDKLVQIAEAVGYGVKKDPLYSYKIYLMMGNTAVYLLCAHARICSIIRKSGKDTVELKKEHARNFTSILSHFSILIHLHLSSGYSCTGTIVLGHPDEHVLGLHLRQFAEVTDAFGKILFLIVEETCTILLPNVLCEYLYNL</sequence>
<organism evidence="1 2">
    <name type="scientific">Camellia lanceoleosa</name>
    <dbReference type="NCBI Taxonomy" id="1840588"/>
    <lineage>
        <taxon>Eukaryota</taxon>
        <taxon>Viridiplantae</taxon>
        <taxon>Streptophyta</taxon>
        <taxon>Embryophyta</taxon>
        <taxon>Tracheophyta</taxon>
        <taxon>Spermatophyta</taxon>
        <taxon>Magnoliopsida</taxon>
        <taxon>eudicotyledons</taxon>
        <taxon>Gunneridae</taxon>
        <taxon>Pentapetalae</taxon>
        <taxon>asterids</taxon>
        <taxon>Ericales</taxon>
        <taxon>Theaceae</taxon>
        <taxon>Camellia</taxon>
    </lineage>
</organism>
<reference evidence="1 2" key="1">
    <citation type="journal article" date="2022" name="Plant J.">
        <title>Chromosome-level genome of Camellia lanceoleosa provides a valuable resource for understanding genome evolution and self-incompatibility.</title>
        <authorList>
            <person name="Gong W."/>
            <person name="Xiao S."/>
            <person name="Wang L."/>
            <person name="Liao Z."/>
            <person name="Chang Y."/>
            <person name="Mo W."/>
            <person name="Hu G."/>
            <person name="Li W."/>
            <person name="Zhao G."/>
            <person name="Zhu H."/>
            <person name="Hu X."/>
            <person name="Ji K."/>
            <person name="Xiang X."/>
            <person name="Song Q."/>
            <person name="Yuan D."/>
            <person name="Jin S."/>
            <person name="Zhang L."/>
        </authorList>
    </citation>
    <scope>NUCLEOTIDE SEQUENCE [LARGE SCALE GENOMIC DNA]</scope>
    <source>
        <strain evidence="1">SQ_2022a</strain>
    </source>
</reference>
<dbReference type="Proteomes" id="UP001060215">
    <property type="component" value="Chromosome 6"/>
</dbReference>
<comment type="caution">
    <text evidence="1">The sequence shown here is derived from an EMBL/GenBank/DDBJ whole genome shotgun (WGS) entry which is preliminary data.</text>
</comment>
<evidence type="ECO:0000313" key="2">
    <source>
        <dbReference type="Proteomes" id="UP001060215"/>
    </source>
</evidence>
<gene>
    <name evidence="1" type="ORF">LOK49_LG03G01261</name>
</gene>
<accession>A0ACC0IAB4</accession>
<name>A0ACC0IAB4_9ERIC</name>
<proteinExistence type="predicted"/>
<dbReference type="EMBL" id="CM045763">
    <property type="protein sequence ID" value="KAI8022832.1"/>
    <property type="molecule type" value="Genomic_DNA"/>
</dbReference>
<protein>
    <submittedName>
        <fullName evidence="1">Uncharacterized protein</fullName>
    </submittedName>
</protein>
<evidence type="ECO:0000313" key="1">
    <source>
        <dbReference type="EMBL" id="KAI8022832.1"/>
    </source>
</evidence>